<reference evidence="3 4" key="1">
    <citation type="submission" date="2021-04" db="EMBL/GenBank/DDBJ databases">
        <authorList>
            <person name="Tang X."/>
            <person name="Zhou X."/>
            <person name="Chen X."/>
            <person name="Cernava T."/>
            <person name="Zhang C."/>
        </authorList>
    </citation>
    <scope>NUCLEOTIDE SEQUENCE [LARGE SCALE GENOMIC DNA]</scope>
    <source>
        <strain evidence="3 4">BH-SS-21</strain>
    </source>
</reference>
<dbReference type="RefSeq" id="WP_210884480.1">
    <property type="nucleotide sequence ID" value="NZ_JAGPYQ010000001.1"/>
</dbReference>
<dbReference type="InterPro" id="IPR058407">
    <property type="entry name" value="DUF8094"/>
</dbReference>
<dbReference type="Pfam" id="PF26366">
    <property type="entry name" value="DUF8094"/>
    <property type="match status" value="1"/>
</dbReference>
<dbReference type="Proteomes" id="UP000677413">
    <property type="component" value="Unassembled WGS sequence"/>
</dbReference>
<accession>A0A940Y028</accession>
<sequence>MRTPPRHHITCALATAAALTLPAGCSPPDNRDDPHNTPRTTTTAPAPARKGAVTRDEAKEILARYVSVNNWSNAMQGRSTSPSAQARRLLAAVEGGQLLEQSVADYKTWRTRTVAERKKYAAPFYYVEPVVYVPAGERWFAIEVKVDRTGWKGLLIFDQAGDKGWRNVATVALGDKKSARLPAPVATDRAGLATAVNPTTRSGKLAPNQVADAFEDHFVTGGTGAGQVLASSASTRAALKIYKERNQNKDARVATKSFKQRDARHQQIYALKLRDGSTLAVVPSAHDQHYVLKEEFFLRAKIVPNKEEAVFNPARRIAVIDEFQGMLLAHLPTGGKPRILSHEFRMVDSQ</sequence>
<feature type="domain" description="DUF8094" evidence="2">
    <location>
        <begin position="50"/>
        <end position="348"/>
    </location>
</feature>
<evidence type="ECO:0000313" key="3">
    <source>
        <dbReference type="EMBL" id="MBQ0850356.1"/>
    </source>
</evidence>
<evidence type="ECO:0000313" key="4">
    <source>
        <dbReference type="Proteomes" id="UP000677413"/>
    </source>
</evidence>
<dbReference type="AlphaFoldDB" id="A0A940Y028"/>
<organism evidence="3 4">
    <name type="scientific">Streptomyces liliiviolaceus</name>
    <dbReference type="NCBI Taxonomy" id="2823109"/>
    <lineage>
        <taxon>Bacteria</taxon>
        <taxon>Bacillati</taxon>
        <taxon>Actinomycetota</taxon>
        <taxon>Actinomycetes</taxon>
        <taxon>Kitasatosporales</taxon>
        <taxon>Streptomycetaceae</taxon>
        <taxon>Streptomyces</taxon>
    </lineage>
</organism>
<protein>
    <recommendedName>
        <fullName evidence="2">DUF8094 domain-containing protein</fullName>
    </recommendedName>
</protein>
<evidence type="ECO:0000259" key="2">
    <source>
        <dbReference type="Pfam" id="PF26366"/>
    </source>
</evidence>
<name>A0A940Y028_9ACTN</name>
<gene>
    <name evidence="3" type="ORF">J8N05_19400</name>
</gene>
<feature type="region of interest" description="Disordered" evidence="1">
    <location>
        <begin position="22"/>
        <end position="53"/>
    </location>
</feature>
<keyword evidence="4" id="KW-1185">Reference proteome</keyword>
<comment type="caution">
    <text evidence="3">The sequence shown here is derived from an EMBL/GenBank/DDBJ whole genome shotgun (WGS) entry which is preliminary data.</text>
</comment>
<proteinExistence type="predicted"/>
<dbReference type="EMBL" id="JAGPYQ010000001">
    <property type="protein sequence ID" value="MBQ0850356.1"/>
    <property type="molecule type" value="Genomic_DNA"/>
</dbReference>
<feature type="compositionally biased region" description="Low complexity" evidence="1">
    <location>
        <begin position="37"/>
        <end position="49"/>
    </location>
</feature>
<evidence type="ECO:0000256" key="1">
    <source>
        <dbReference type="SAM" id="MobiDB-lite"/>
    </source>
</evidence>